<name>A0A133XIJ2_9RHOO</name>
<evidence type="ECO:0000313" key="2">
    <source>
        <dbReference type="Proteomes" id="UP000070186"/>
    </source>
</evidence>
<dbReference type="AlphaFoldDB" id="A0A133XIJ2"/>
<comment type="caution">
    <text evidence="1">The sequence shown here is derived from an EMBL/GenBank/DDBJ whole genome shotgun (WGS) entry which is preliminary data.</text>
</comment>
<reference evidence="1 2" key="1">
    <citation type="submission" date="2015-12" db="EMBL/GenBank/DDBJ databases">
        <title>Nitrous oxide reduction kinetics distinguish bacteria harboring typical versus atypical NosZ.</title>
        <authorList>
            <person name="Yoon S."/>
            <person name="Nissen S."/>
            <person name="Park D."/>
            <person name="Sanford R.A."/>
            <person name="Loeffler F.E."/>
        </authorList>
    </citation>
    <scope>NUCLEOTIDE SEQUENCE [LARGE SCALE GENOMIC DNA]</scope>
    <source>
        <strain evidence="1 2">ATCC BAA-841</strain>
    </source>
</reference>
<gene>
    <name evidence="1" type="ORF">AT959_08185</name>
</gene>
<accession>A0A133XIJ2</accession>
<proteinExistence type="predicted"/>
<dbReference type="Proteomes" id="UP000070186">
    <property type="component" value="Unassembled WGS sequence"/>
</dbReference>
<evidence type="ECO:0008006" key="3">
    <source>
        <dbReference type="Google" id="ProtNLM"/>
    </source>
</evidence>
<dbReference type="SUPFAM" id="SSF160387">
    <property type="entry name" value="NosL/MerB-like"/>
    <property type="match status" value="1"/>
</dbReference>
<protein>
    <recommendedName>
        <fullName evidence="3">Protein NosL</fullName>
    </recommendedName>
</protein>
<evidence type="ECO:0000313" key="1">
    <source>
        <dbReference type="EMBL" id="KXB30706.1"/>
    </source>
</evidence>
<sequence length="161" mass="18196">MCDPHRRRFIGRLGLGGLLLTPLAAALSGCQKDGWPEGMAEIKWDRENCPRCSMVISDRRFAAEIRGGPKDMVIKFDDIGCMTFWIRENLQKYPWLAEAATRMWVADSAGKGKDVNWLDPRKAHFVTRSSPMGYNFGAVVYPQMGSLDFESMRQHVLAKGK</sequence>
<dbReference type="PROSITE" id="PS51257">
    <property type="entry name" value="PROKAR_LIPOPROTEIN"/>
    <property type="match status" value="1"/>
</dbReference>
<dbReference type="STRING" id="281362.AT959_08185"/>
<organism evidence="1 2">
    <name type="scientific">Dechloromonas denitrificans</name>
    <dbReference type="NCBI Taxonomy" id="281362"/>
    <lineage>
        <taxon>Bacteria</taxon>
        <taxon>Pseudomonadati</taxon>
        <taxon>Pseudomonadota</taxon>
        <taxon>Betaproteobacteria</taxon>
        <taxon>Rhodocyclales</taxon>
        <taxon>Azonexaceae</taxon>
        <taxon>Dechloromonas</taxon>
    </lineage>
</organism>
<keyword evidence="2" id="KW-1185">Reference proteome</keyword>
<dbReference type="EMBL" id="LODL01000019">
    <property type="protein sequence ID" value="KXB30706.1"/>
    <property type="molecule type" value="Genomic_DNA"/>
</dbReference>
<dbReference type="RefSeq" id="WP_066882496.1">
    <property type="nucleotide sequence ID" value="NZ_LODL01000019.1"/>
</dbReference>